<dbReference type="GO" id="GO:0008360">
    <property type="term" value="P:regulation of cell shape"/>
    <property type="evidence" value="ECO:0007669"/>
    <property type="project" value="UniProtKB-KW"/>
</dbReference>
<keyword evidence="16" id="KW-1133">Transmembrane helix</keyword>
<dbReference type="PANTHER" id="PTHR21581:SF6">
    <property type="entry name" value="TRAFFICKING PROTEIN PARTICLE COMPLEX SUBUNIT 12"/>
    <property type="match status" value="1"/>
</dbReference>
<gene>
    <name evidence="19" type="ORF">SAMN02746064_00125</name>
</gene>
<evidence type="ECO:0000256" key="7">
    <source>
        <dbReference type="ARBA" id="ARBA00022729"/>
    </source>
</evidence>
<dbReference type="STRING" id="1120975.SAMN02746064_00125"/>
<keyword evidence="5 19" id="KW-0121">Carboxypeptidase</keyword>
<evidence type="ECO:0000256" key="12">
    <source>
        <dbReference type="ARBA" id="ARBA00034000"/>
    </source>
</evidence>
<reference evidence="19 20" key="1">
    <citation type="submission" date="2016-11" db="EMBL/GenBank/DDBJ databases">
        <authorList>
            <person name="Jaros S."/>
            <person name="Januszkiewicz K."/>
            <person name="Wedrychowicz H."/>
        </authorList>
    </citation>
    <scope>NUCLEOTIDE SEQUENCE [LARGE SCALE GENOMIC DNA]</scope>
    <source>
        <strain evidence="19 20">DSM 14828</strain>
    </source>
</reference>
<dbReference type="AlphaFoldDB" id="A0A1M4S726"/>
<evidence type="ECO:0000313" key="19">
    <source>
        <dbReference type="EMBL" id="SHE28014.1"/>
    </source>
</evidence>
<dbReference type="SUPFAM" id="SSF56601">
    <property type="entry name" value="beta-lactamase/transpeptidase-like"/>
    <property type="match status" value="1"/>
</dbReference>
<comment type="function">
    <text evidence="1">Removes C-terminal D-alanyl residues from sugar-peptide cell wall precursors.</text>
</comment>
<evidence type="ECO:0000256" key="11">
    <source>
        <dbReference type="ARBA" id="ARBA00023316"/>
    </source>
</evidence>
<evidence type="ECO:0000256" key="5">
    <source>
        <dbReference type="ARBA" id="ARBA00022645"/>
    </source>
</evidence>
<name>A0A1M4S726_9FIRM</name>
<feature type="active site" description="Proton acceptor" evidence="13">
    <location>
        <position position="49"/>
    </location>
</feature>
<dbReference type="EMBL" id="FQTU01000001">
    <property type="protein sequence ID" value="SHE28014.1"/>
    <property type="molecule type" value="Genomic_DNA"/>
</dbReference>
<dbReference type="PANTHER" id="PTHR21581">
    <property type="entry name" value="D-ALANYL-D-ALANINE CARBOXYPEPTIDASE"/>
    <property type="match status" value="1"/>
</dbReference>
<dbReference type="EC" id="3.4.16.4" evidence="4"/>
<keyword evidence="9" id="KW-0133">Cell shape</keyword>
<evidence type="ECO:0000256" key="10">
    <source>
        <dbReference type="ARBA" id="ARBA00022984"/>
    </source>
</evidence>
<comment type="pathway">
    <text evidence="2">Cell wall biogenesis; peptidoglycan biosynthesis.</text>
</comment>
<feature type="transmembrane region" description="Helical" evidence="16">
    <location>
        <begin position="390"/>
        <end position="412"/>
    </location>
</feature>
<feature type="domain" description="Peptidase S11 D-Ala-D-Ala carboxypeptidase A C-terminal" evidence="18">
    <location>
        <begin position="290"/>
        <end position="384"/>
    </location>
</feature>
<dbReference type="InterPro" id="IPR012338">
    <property type="entry name" value="Beta-lactam/transpept-like"/>
</dbReference>
<keyword evidence="6" id="KW-0645">Protease</keyword>
<dbReference type="OrthoDB" id="9791132at2"/>
<evidence type="ECO:0000256" key="13">
    <source>
        <dbReference type="PIRSR" id="PIRSR618044-1"/>
    </source>
</evidence>
<keyword evidence="16" id="KW-0472">Membrane</keyword>
<feature type="domain" description="Peptidase S11 D-alanyl-D-alanine carboxypeptidase A N-terminal" evidence="17">
    <location>
        <begin position="20"/>
        <end position="264"/>
    </location>
</feature>
<dbReference type="Proteomes" id="UP000184251">
    <property type="component" value="Unassembled WGS sequence"/>
</dbReference>
<evidence type="ECO:0000313" key="20">
    <source>
        <dbReference type="Proteomes" id="UP000184251"/>
    </source>
</evidence>
<organism evidence="19 20">
    <name type="scientific">Alkalibacter saccharofermentans DSM 14828</name>
    <dbReference type="NCBI Taxonomy" id="1120975"/>
    <lineage>
        <taxon>Bacteria</taxon>
        <taxon>Bacillati</taxon>
        <taxon>Bacillota</taxon>
        <taxon>Clostridia</taxon>
        <taxon>Eubacteriales</taxon>
        <taxon>Eubacteriaceae</taxon>
        <taxon>Alkalibacter</taxon>
    </lineage>
</organism>
<comment type="catalytic activity">
    <reaction evidence="12">
        <text>Preferential cleavage: (Ac)2-L-Lys-D-Ala-|-D-Ala. Also transpeptidation of peptidyl-alanyl moieties that are N-acyl substituents of D-alanine.</text>
        <dbReference type="EC" id="3.4.16.4"/>
    </reaction>
</comment>
<keyword evidence="16" id="KW-0812">Transmembrane</keyword>
<comment type="similarity">
    <text evidence="3 15">Belongs to the peptidase S11 family.</text>
</comment>
<dbReference type="Pfam" id="PF00768">
    <property type="entry name" value="Peptidase_S11"/>
    <property type="match status" value="1"/>
</dbReference>
<evidence type="ECO:0000256" key="3">
    <source>
        <dbReference type="ARBA" id="ARBA00007164"/>
    </source>
</evidence>
<dbReference type="GO" id="GO:0009002">
    <property type="term" value="F:serine-type D-Ala-D-Ala carboxypeptidase activity"/>
    <property type="evidence" value="ECO:0007669"/>
    <property type="project" value="UniProtKB-EC"/>
</dbReference>
<evidence type="ECO:0000256" key="1">
    <source>
        <dbReference type="ARBA" id="ARBA00003217"/>
    </source>
</evidence>
<evidence type="ECO:0000256" key="8">
    <source>
        <dbReference type="ARBA" id="ARBA00022801"/>
    </source>
</evidence>
<dbReference type="SUPFAM" id="SSF69189">
    <property type="entry name" value="Penicillin-binding protein associated domain"/>
    <property type="match status" value="1"/>
</dbReference>
<dbReference type="Gene3D" id="2.60.410.10">
    <property type="entry name" value="D-Ala-D-Ala carboxypeptidase, C-terminal domain"/>
    <property type="match status" value="1"/>
</dbReference>
<feature type="binding site" evidence="14">
    <location>
        <position position="235"/>
    </location>
    <ligand>
        <name>substrate</name>
    </ligand>
</feature>
<evidence type="ECO:0000256" key="15">
    <source>
        <dbReference type="RuleBase" id="RU004016"/>
    </source>
</evidence>
<dbReference type="UniPathway" id="UPA00219"/>
<dbReference type="GO" id="GO:0071555">
    <property type="term" value="P:cell wall organization"/>
    <property type="evidence" value="ECO:0007669"/>
    <property type="project" value="UniProtKB-KW"/>
</dbReference>
<dbReference type="InterPro" id="IPR037167">
    <property type="entry name" value="Peptidase_S11_C_sf"/>
</dbReference>
<evidence type="ECO:0000256" key="16">
    <source>
        <dbReference type="SAM" id="Phobius"/>
    </source>
</evidence>
<evidence type="ECO:0000256" key="2">
    <source>
        <dbReference type="ARBA" id="ARBA00004752"/>
    </source>
</evidence>
<keyword evidence="20" id="KW-1185">Reference proteome</keyword>
<dbReference type="InterPro" id="IPR015956">
    <property type="entry name" value="Peniciliin-bd_prot_C_sf"/>
</dbReference>
<dbReference type="InterPro" id="IPR001967">
    <property type="entry name" value="Peptidase_S11_N"/>
</dbReference>
<dbReference type="RefSeq" id="WP_159432044.1">
    <property type="nucleotide sequence ID" value="NZ_FQTU01000001.1"/>
</dbReference>
<sequence>MLTSVAFGEGRLNVDIPQDRAALVYDVKSDEIMYSQNSHVRMYPASTTKLMTALVAMDYVDLDEKVVPGREVLFISADSSRADLASGSEISTRDLLAATLLPSGNDAANALAVHVGRIATGDENLDAQRALEDFLELMNKKAEKLGLEGSNFVNPHGLHHDQHYTTAYDLLKITMKFLENDYLASLVSKAHYRSEDGTYEFYNTNVFLHERLEDIWYLYSSGTNPNYSPYVTGVKTGFTSMAGRCLVFSAAKDDKELVGIVLGSDLNNLYREGFLLMDSVFEETDYIDTFDEGEKVAVIEVKTGYFGKTQTAALVNAEKVYYLLPKESLSDVTFEINVDESKLKEVDGIYHVQTMIDPGDEIGTVSTIYDGEVLFEKPIYASEGFKEIKILPLILSIAAAAFLTLLIAAVIVRRMEKR</sequence>
<keyword evidence="7" id="KW-0732">Signal</keyword>
<evidence type="ECO:0000259" key="18">
    <source>
        <dbReference type="Pfam" id="PF07943"/>
    </source>
</evidence>
<dbReference type="GO" id="GO:0006508">
    <property type="term" value="P:proteolysis"/>
    <property type="evidence" value="ECO:0007669"/>
    <property type="project" value="UniProtKB-KW"/>
</dbReference>
<evidence type="ECO:0000256" key="4">
    <source>
        <dbReference type="ARBA" id="ARBA00012448"/>
    </source>
</evidence>
<dbReference type="InterPro" id="IPR012907">
    <property type="entry name" value="Peptidase_S11_C"/>
</dbReference>
<feature type="active site" evidence="13">
    <location>
        <position position="103"/>
    </location>
</feature>
<evidence type="ECO:0000256" key="9">
    <source>
        <dbReference type="ARBA" id="ARBA00022960"/>
    </source>
</evidence>
<evidence type="ECO:0000256" key="14">
    <source>
        <dbReference type="PIRSR" id="PIRSR618044-2"/>
    </source>
</evidence>
<protein>
    <recommendedName>
        <fullName evidence="4">serine-type D-Ala-D-Ala carboxypeptidase</fullName>
        <ecNumber evidence="4">3.4.16.4</ecNumber>
    </recommendedName>
</protein>
<proteinExistence type="inferred from homology"/>
<evidence type="ECO:0000259" key="17">
    <source>
        <dbReference type="Pfam" id="PF00768"/>
    </source>
</evidence>
<dbReference type="Pfam" id="PF07943">
    <property type="entry name" value="PBP5_C"/>
    <property type="match status" value="1"/>
</dbReference>
<keyword evidence="11" id="KW-0961">Cell wall biogenesis/degradation</keyword>
<dbReference type="InterPro" id="IPR018044">
    <property type="entry name" value="Peptidase_S11"/>
</dbReference>
<feature type="active site" description="Acyl-ester intermediate" evidence="13">
    <location>
        <position position="46"/>
    </location>
</feature>
<accession>A0A1M4S726</accession>
<keyword evidence="8" id="KW-0378">Hydrolase</keyword>
<dbReference type="PRINTS" id="PR00725">
    <property type="entry name" value="DADACBPTASE1"/>
</dbReference>
<evidence type="ECO:0000256" key="6">
    <source>
        <dbReference type="ARBA" id="ARBA00022670"/>
    </source>
</evidence>
<dbReference type="Gene3D" id="3.40.710.10">
    <property type="entry name" value="DD-peptidase/beta-lactamase superfamily"/>
    <property type="match status" value="1"/>
</dbReference>
<dbReference type="GO" id="GO:0009252">
    <property type="term" value="P:peptidoglycan biosynthetic process"/>
    <property type="evidence" value="ECO:0007669"/>
    <property type="project" value="UniProtKB-UniPathway"/>
</dbReference>
<keyword evidence="10" id="KW-0573">Peptidoglycan synthesis</keyword>